<dbReference type="GO" id="GO:0000398">
    <property type="term" value="P:mRNA splicing, via spliceosome"/>
    <property type="evidence" value="ECO:0007669"/>
    <property type="project" value="TreeGrafter"/>
</dbReference>
<feature type="region of interest" description="Disordered" evidence="1">
    <location>
        <begin position="332"/>
        <end position="373"/>
    </location>
</feature>
<evidence type="ECO:0000259" key="3">
    <source>
        <dbReference type="SMART" id="SM01124"/>
    </source>
</evidence>
<accession>A0AAX4HAB6</accession>
<feature type="transmembrane region" description="Helical" evidence="2">
    <location>
        <begin position="21"/>
        <end position="38"/>
    </location>
</feature>
<dbReference type="GeneID" id="88173835"/>
<protein>
    <recommendedName>
        <fullName evidence="3">Lariat debranching enzyme C-terminal domain-containing protein</fullName>
    </recommendedName>
</protein>
<dbReference type="EMBL" id="CP138896">
    <property type="protein sequence ID" value="WPK25454.1"/>
    <property type="molecule type" value="Genomic_DNA"/>
</dbReference>
<reference evidence="4 5" key="1">
    <citation type="submission" date="2023-10" db="EMBL/GenBank/DDBJ databases">
        <title>Draft Genome Sequence of Candida saopaulonensis from a very Premature Infant with Sepsis.</title>
        <authorList>
            <person name="Ning Y."/>
            <person name="Dai R."/>
            <person name="Xiao M."/>
            <person name="Xu Y."/>
            <person name="Yan Q."/>
            <person name="Zhang L."/>
        </authorList>
    </citation>
    <scope>NUCLEOTIDE SEQUENCE [LARGE SCALE GENOMIC DNA]</scope>
    <source>
        <strain evidence="4 5">19XY460</strain>
    </source>
</reference>
<dbReference type="AlphaFoldDB" id="A0AAX4HAB6"/>
<dbReference type="GO" id="GO:0005634">
    <property type="term" value="C:nucleus"/>
    <property type="evidence" value="ECO:0007669"/>
    <property type="project" value="TreeGrafter"/>
</dbReference>
<organism evidence="4 5">
    <name type="scientific">Australozyma saopauloensis</name>
    <dbReference type="NCBI Taxonomy" id="291208"/>
    <lineage>
        <taxon>Eukaryota</taxon>
        <taxon>Fungi</taxon>
        <taxon>Dikarya</taxon>
        <taxon>Ascomycota</taxon>
        <taxon>Saccharomycotina</taxon>
        <taxon>Pichiomycetes</taxon>
        <taxon>Metschnikowiaceae</taxon>
        <taxon>Australozyma</taxon>
    </lineage>
</organism>
<dbReference type="Proteomes" id="UP001338582">
    <property type="component" value="Chromosome 3"/>
</dbReference>
<evidence type="ECO:0000313" key="5">
    <source>
        <dbReference type="Proteomes" id="UP001338582"/>
    </source>
</evidence>
<evidence type="ECO:0000313" key="4">
    <source>
        <dbReference type="EMBL" id="WPK25454.1"/>
    </source>
</evidence>
<dbReference type="PANTHER" id="PTHR12849">
    <property type="entry name" value="RNA LARIAT DEBRANCHING ENZYME"/>
    <property type="match status" value="1"/>
</dbReference>
<keyword evidence="5" id="KW-1185">Reference proteome</keyword>
<proteinExistence type="predicted"/>
<feature type="domain" description="Lariat debranching enzyme C-terminal" evidence="3">
    <location>
        <begin position="371"/>
        <end position="514"/>
    </location>
</feature>
<dbReference type="PANTHER" id="PTHR12849:SF0">
    <property type="entry name" value="LARIAT DEBRANCHING ENZYME"/>
    <property type="match status" value="1"/>
</dbReference>
<dbReference type="InterPro" id="IPR029052">
    <property type="entry name" value="Metallo-depent_PP-like"/>
</dbReference>
<dbReference type="Pfam" id="PF05011">
    <property type="entry name" value="DBR1"/>
    <property type="match status" value="1"/>
</dbReference>
<evidence type="ECO:0000256" key="1">
    <source>
        <dbReference type="SAM" id="MobiDB-lite"/>
    </source>
</evidence>
<sequence>MRQNQIFNTTTIFISHPSIPIFFSKLLCISSLPFLFAFRNFSLSPHFNYMVRIAVEGCCHGMLDAIYNLVALDTELLIICGDFQAIRNRLDLGALKVPPKYLTMGDFPKYYLGEKSAPVLTIFIGGNHESLLYMRELQFGGWVAPKIYYLGEYGCVWFKGLRICGASGIYSKDSFLKELSGSGPKYSLPYSREAMSGIYHTKPKNQLKLLLGGRSDVVLSHDWPLKVWDHGNTGQLLRHKPFFRQDMASGKLGSPLAGQALHYLQPRYWFSLHLHTRFRAVVKHKEGPKRVKVDTSRALDVKNTDEIQLNMDDNELEIDMDEEIVVDEKELAAADTTDESQVPTYENSSEEDEPKAAPIEKPAGRNLKRNVPPESGTRETVFLALDKCLPRKLFLEHMEIEPVAEHVSSHSGDLFYDPRTLAIHKVVEKFVADGHLRQFGYNDFMNVDHMEGLLLELSEKVDLVEKDFQCEPIPHNFEAIAPLVLSENVRQRQQYWPNNQTAELCKRIGLAEPDLSGY</sequence>
<dbReference type="SUPFAM" id="SSF56300">
    <property type="entry name" value="Metallo-dependent phosphatases"/>
    <property type="match status" value="1"/>
</dbReference>
<dbReference type="KEGG" id="asau:88173835"/>
<evidence type="ECO:0000256" key="2">
    <source>
        <dbReference type="SAM" id="Phobius"/>
    </source>
</evidence>
<name>A0AAX4HAB6_9ASCO</name>
<keyword evidence="2" id="KW-0472">Membrane</keyword>
<gene>
    <name evidence="4" type="ORF">PUMCH_002771</name>
</gene>
<dbReference type="InterPro" id="IPR007708">
    <property type="entry name" value="DBR1_C"/>
</dbReference>
<dbReference type="RefSeq" id="XP_062877836.1">
    <property type="nucleotide sequence ID" value="XM_063021766.1"/>
</dbReference>
<dbReference type="GO" id="GO:0008419">
    <property type="term" value="F:RNA lariat debranching enzyme activity"/>
    <property type="evidence" value="ECO:0007669"/>
    <property type="project" value="TreeGrafter"/>
</dbReference>
<keyword evidence="2" id="KW-1133">Transmembrane helix</keyword>
<dbReference type="SMART" id="SM01124">
    <property type="entry name" value="DBR1"/>
    <property type="match status" value="1"/>
</dbReference>
<keyword evidence="2" id="KW-0812">Transmembrane</keyword>